<dbReference type="EMBL" id="CP042434">
    <property type="protein sequence ID" value="QEC72666.1"/>
    <property type="molecule type" value="Genomic_DNA"/>
</dbReference>
<name>A0A5B8VPR3_9BACT</name>
<evidence type="ECO:0000313" key="9">
    <source>
        <dbReference type="Proteomes" id="UP000321291"/>
    </source>
</evidence>
<dbReference type="Pfam" id="PF07980">
    <property type="entry name" value="SusD_RagB"/>
    <property type="match status" value="1"/>
</dbReference>
<evidence type="ECO:0000256" key="4">
    <source>
        <dbReference type="ARBA" id="ARBA00023136"/>
    </source>
</evidence>
<dbReference type="GO" id="GO:0009279">
    <property type="term" value="C:cell outer membrane"/>
    <property type="evidence" value="ECO:0007669"/>
    <property type="project" value="UniProtKB-SubCell"/>
</dbReference>
<protein>
    <submittedName>
        <fullName evidence="8">RagB/SusD family nutrient uptake outer membrane protein</fullName>
    </submittedName>
</protein>
<dbReference type="Gene3D" id="1.25.40.390">
    <property type="match status" value="1"/>
</dbReference>
<dbReference type="AlphaFoldDB" id="A0A5B8VPR3"/>
<reference evidence="8 9" key="1">
    <citation type="journal article" date="2017" name="Int. J. Syst. Evol. Microbiol.">
        <title>Arachidicoccus ginsenosidivorans sp. nov., with ginsenoside-converting activity isolated from ginseng cultivating soil.</title>
        <authorList>
            <person name="Siddiqi M.Z."/>
            <person name="Aslam Z."/>
            <person name="Im W.T."/>
        </authorList>
    </citation>
    <scope>NUCLEOTIDE SEQUENCE [LARGE SCALE GENOMIC DNA]</scope>
    <source>
        <strain evidence="8 9">Gsoil 809</strain>
    </source>
</reference>
<dbReference type="Pfam" id="PF14322">
    <property type="entry name" value="SusD-like_3"/>
    <property type="match status" value="1"/>
</dbReference>
<keyword evidence="4" id="KW-0472">Membrane</keyword>
<dbReference type="Proteomes" id="UP000321291">
    <property type="component" value="Chromosome"/>
</dbReference>
<dbReference type="KEGG" id="agi:FSB73_14225"/>
<feature type="domain" description="RagB/SusD" evidence="6">
    <location>
        <begin position="287"/>
        <end position="582"/>
    </location>
</feature>
<dbReference type="SUPFAM" id="SSF48452">
    <property type="entry name" value="TPR-like"/>
    <property type="match status" value="1"/>
</dbReference>
<organism evidence="8 9">
    <name type="scientific">Arachidicoccus ginsenosidivorans</name>
    <dbReference type="NCBI Taxonomy" id="496057"/>
    <lineage>
        <taxon>Bacteria</taxon>
        <taxon>Pseudomonadati</taxon>
        <taxon>Bacteroidota</taxon>
        <taxon>Chitinophagia</taxon>
        <taxon>Chitinophagales</taxon>
        <taxon>Chitinophagaceae</taxon>
        <taxon>Arachidicoccus</taxon>
    </lineage>
</organism>
<evidence type="ECO:0000259" key="6">
    <source>
        <dbReference type="Pfam" id="PF07980"/>
    </source>
</evidence>
<gene>
    <name evidence="8" type="ORF">FSB73_14225</name>
</gene>
<evidence type="ECO:0000256" key="3">
    <source>
        <dbReference type="ARBA" id="ARBA00022729"/>
    </source>
</evidence>
<proteinExistence type="inferred from homology"/>
<keyword evidence="5" id="KW-0998">Cell outer membrane</keyword>
<accession>A0A5B8VPR3</accession>
<keyword evidence="9" id="KW-1185">Reference proteome</keyword>
<evidence type="ECO:0000313" key="8">
    <source>
        <dbReference type="EMBL" id="QEC72666.1"/>
    </source>
</evidence>
<evidence type="ECO:0000256" key="2">
    <source>
        <dbReference type="ARBA" id="ARBA00006275"/>
    </source>
</evidence>
<comment type="subcellular location">
    <subcellularLocation>
        <location evidence="1">Cell outer membrane</location>
    </subcellularLocation>
</comment>
<sequence length="582" mass="66678">MIMKQIIINGIYGLLLIVTFSGCHKFLDVKQQGAVTPEDVETPGNVDGLVIAAYAWVAHEAIINQKMSPWLADIKSDDSYKGGGGLSDQTPWYQMEVFSLVTPSVGNNDGIWFGQYEGVSRCNAALTALNKLDASSYPLKNTRIAEMQFLRAVMYLQLKKWFRWIPYYDESVPVDSIPKIPNHPDTAKSDLYIWNDIYNDFAKAAEGLPEVQTDPGRPTKYAAQAEMATVLMWMAYEEDENNQVKSINKTRLQQALDLLNGIINSGKYHLNEDFADNFEYTMDNKSPESIWEWQYTHDDGTPNGNLNGGTPLNAPWWPPYFSCCDFHKPSYNMVNAFRVDKDGIPLFDDYNDADIKNKDTYFNSNEWDPRIGHTVAIPGLPWKYQQDLIFDSSASRDPVIYGYFSSLKENVEAGSPVLVNLFWMWNSKNETAIRYDRVLLLKAEALIKLGRYQEALPIINQIRTRAAGSTGRLKFANGKPTLPYDIAPYKDGVNCHWTEDFAWKALVWEDRLEFAMEGERWYDIVRWGIADSVMNSYFAKEVPRARSWMKDGKFKKGRDEYMPIPQPQMNYSYGLYKQNVGY</sequence>
<dbReference type="InterPro" id="IPR011990">
    <property type="entry name" value="TPR-like_helical_dom_sf"/>
</dbReference>
<keyword evidence="3" id="KW-0732">Signal</keyword>
<comment type="similarity">
    <text evidence="2">Belongs to the SusD family.</text>
</comment>
<dbReference type="InterPro" id="IPR033985">
    <property type="entry name" value="SusD-like_N"/>
</dbReference>
<feature type="domain" description="SusD-like N-terminal" evidence="7">
    <location>
        <begin position="25"/>
        <end position="230"/>
    </location>
</feature>
<evidence type="ECO:0000256" key="1">
    <source>
        <dbReference type="ARBA" id="ARBA00004442"/>
    </source>
</evidence>
<dbReference type="InterPro" id="IPR012944">
    <property type="entry name" value="SusD_RagB_dom"/>
</dbReference>
<evidence type="ECO:0000259" key="7">
    <source>
        <dbReference type="Pfam" id="PF14322"/>
    </source>
</evidence>
<dbReference type="PROSITE" id="PS51257">
    <property type="entry name" value="PROKAR_LIPOPROTEIN"/>
    <property type="match status" value="1"/>
</dbReference>
<evidence type="ECO:0000256" key="5">
    <source>
        <dbReference type="ARBA" id="ARBA00023237"/>
    </source>
</evidence>